<organism evidence="1 2">
    <name type="scientific">Kitasatospora phosalacinea</name>
    <dbReference type="NCBI Taxonomy" id="2065"/>
    <lineage>
        <taxon>Bacteria</taxon>
        <taxon>Bacillati</taxon>
        <taxon>Actinomycetota</taxon>
        <taxon>Actinomycetes</taxon>
        <taxon>Kitasatosporales</taxon>
        <taxon>Streptomycetaceae</taxon>
        <taxon>Kitasatospora</taxon>
    </lineage>
</organism>
<protein>
    <submittedName>
        <fullName evidence="1">Uncharacterized protein</fullName>
    </submittedName>
</protein>
<gene>
    <name evidence="1" type="ORF">Kpho02_55260</name>
</gene>
<name>A0A9W6QEV6_9ACTN</name>
<dbReference type="Proteomes" id="UP001165041">
    <property type="component" value="Unassembled WGS sequence"/>
</dbReference>
<accession>A0A9W6QEV6</accession>
<evidence type="ECO:0000313" key="1">
    <source>
        <dbReference type="EMBL" id="GLW73227.1"/>
    </source>
</evidence>
<evidence type="ECO:0000313" key="2">
    <source>
        <dbReference type="Proteomes" id="UP001165041"/>
    </source>
</evidence>
<dbReference type="EMBL" id="BSSA01000023">
    <property type="protein sequence ID" value="GLW73227.1"/>
    <property type="molecule type" value="Genomic_DNA"/>
</dbReference>
<dbReference type="AlphaFoldDB" id="A0A9W6QEV6"/>
<proteinExistence type="predicted"/>
<sequence length="100" mass="10276">MYLIHARIRIPDGGGVPPGLAEMVRSHAVEGDALEHVSVHPDVPGEVTVGVFSLASGLAEAESLAAALLARVVATEPELAGFTVLSVGVAPVPGPWWGFE</sequence>
<reference evidence="1" key="1">
    <citation type="submission" date="2023-02" db="EMBL/GenBank/DDBJ databases">
        <title>Kitasatospora phosalacinea NBRC 14627.</title>
        <authorList>
            <person name="Ichikawa N."/>
            <person name="Sato H."/>
            <person name="Tonouchi N."/>
        </authorList>
    </citation>
    <scope>NUCLEOTIDE SEQUENCE</scope>
    <source>
        <strain evidence="1">NBRC 14627</strain>
    </source>
</reference>
<comment type="caution">
    <text evidence="1">The sequence shown here is derived from an EMBL/GenBank/DDBJ whole genome shotgun (WGS) entry which is preliminary data.</text>
</comment>